<dbReference type="HAMAP" id="MF_00211">
    <property type="entry name" value="TrpD"/>
    <property type="match status" value="1"/>
</dbReference>
<dbReference type="PANTHER" id="PTHR43285:SF2">
    <property type="entry name" value="ANTHRANILATE PHOSPHORIBOSYLTRANSFERASE"/>
    <property type="match status" value="1"/>
</dbReference>
<dbReference type="SUPFAM" id="SSF52418">
    <property type="entry name" value="Nucleoside phosphorylase/phosphoribosyltransferase catalytic domain"/>
    <property type="match status" value="1"/>
</dbReference>
<feature type="binding site" evidence="9">
    <location>
        <position position="225"/>
    </location>
    <ligand>
        <name>Mg(2+)</name>
        <dbReference type="ChEBI" id="CHEBI:18420"/>
        <label>1</label>
    </ligand>
</feature>
<dbReference type="Gene3D" id="3.40.1030.10">
    <property type="entry name" value="Nucleoside phosphorylase/phosphoribosyltransferase catalytic domain"/>
    <property type="match status" value="1"/>
</dbReference>
<dbReference type="FunFam" id="3.40.1030.10:FF:000002">
    <property type="entry name" value="Anthranilate phosphoribosyltransferase"/>
    <property type="match status" value="1"/>
</dbReference>
<dbReference type="Pfam" id="PF02885">
    <property type="entry name" value="Glycos_trans_3N"/>
    <property type="match status" value="1"/>
</dbReference>
<comment type="pathway">
    <text evidence="1 9">Amino-acid biosynthesis; L-tryptophan biosynthesis; L-tryptophan from chorismate: step 2/5.</text>
</comment>
<dbReference type="GO" id="GO:0000287">
    <property type="term" value="F:magnesium ion binding"/>
    <property type="evidence" value="ECO:0007669"/>
    <property type="project" value="UniProtKB-UniRule"/>
</dbReference>
<evidence type="ECO:0000256" key="8">
    <source>
        <dbReference type="ARBA" id="ARBA00061188"/>
    </source>
</evidence>
<dbReference type="SUPFAM" id="SSF47648">
    <property type="entry name" value="Nucleoside phosphorylase/phosphoribosyltransferase N-terminal domain"/>
    <property type="match status" value="1"/>
</dbReference>
<dbReference type="Pfam" id="PF00591">
    <property type="entry name" value="Glycos_transf_3"/>
    <property type="match status" value="1"/>
</dbReference>
<evidence type="ECO:0000313" key="13">
    <source>
        <dbReference type="Proteomes" id="UP000036780"/>
    </source>
</evidence>
<dbReference type="AlphaFoldDB" id="A0A0L0QJY7"/>
<name>A0A0L0QJY7_VIRPA</name>
<comment type="caution">
    <text evidence="9">Lacks conserved residue(s) required for the propagation of feature annotation.</text>
</comment>
<accession>A0A0L0QJY7</accession>
<proteinExistence type="inferred from homology"/>
<keyword evidence="9" id="KW-0479">Metal-binding</keyword>
<feature type="binding site" evidence="9">
    <location>
        <begin position="89"/>
        <end position="92"/>
    </location>
    <ligand>
        <name>5-phospho-alpha-D-ribose 1-diphosphate</name>
        <dbReference type="ChEBI" id="CHEBI:58017"/>
    </ligand>
</feature>
<gene>
    <name evidence="9" type="primary">trpD</name>
    <name evidence="12" type="ORF">AFK71_09910</name>
</gene>
<keyword evidence="9" id="KW-0460">Magnesium</keyword>
<feature type="binding site" evidence="9">
    <location>
        <position position="91"/>
    </location>
    <ligand>
        <name>Mg(2+)</name>
        <dbReference type="ChEBI" id="CHEBI:18420"/>
        <label>1</label>
    </ligand>
</feature>
<feature type="binding site" evidence="9">
    <location>
        <begin position="82"/>
        <end position="83"/>
    </location>
    <ligand>
        <name>5-phospho-alpha-D-ribose 1-diphosphate</name>
        <dbReference type="ChEBI" id="CHEBI:58017"/>
    </ligand>
</feature>
<feature type="binding site" evidence="9">
    <location>
        <position position="165"/>
    </location>
    <ligand>
        <name>anthranilate</name>
        <dbReference type="ChEBI" id="CHEBI:16567"/>
        <label>2</label>
    </ligand>
</feature>
<dbReference type="GO" id="GO:0005829">
    <property type="term" value="C:cytosol"/>
    <property type="evidence" value="ECO:0007669"/>
    <property type="project" value="TreeGrafter"/>
</dbReference>
<feature type="binding site" evidence="9">
    <location>
        <position position="224"/>
    </location>
    <ligand>
        <name>Mg(2+)</name>
        <dbReference type="ChEBI" id="CHEBI:18420"/>
        <label>2</label>
    </ligand>
</feature>
<dbReference type="GO" id="GO:0004048">
    <property type="term" value="F:anthranilate phosphoribosyltransferase activity"/>
    <property type="evidence" value="ECO:0007669"/>
    <property type="project" value="UniProtKB-UniRule"/>
</dbReference>
<feature type="binding site" evidence="9">
    <location>
        <position position="225"/>
    </location>
    <ligand>
        <name>Mg(2+)</name>
        <dbReference type="ChEBI" id="CHEBI:18420"/>
        <label>2</label>
    </ligand>
</feature>
<dbReference type="InterPro" id="IPR017459">
    <property type="entry name" value="Glycosyl_Trfase_fam3_N_dom"/>
</dbReference>
<feature type="binding site" evidence="9">
    <location>
        <position position="119"/>
    </location>
    <ligand>
        <name>5-phospho-alpha-D-ribose 1-diphosphate</name>
        <dbReference type="ChEBI" id="CHEBI:58017"/>
    </ligand>
</feature>
<feature type="domain" description="Glycosyl transferase family 3" evidence="10">
    <location>
        <begin position="73"/>
        <end position="323"/>
    </location>
</feature>
<dbReference type="PATRIC" id="fig|1473.5.peg.477"/>
<feature type="binding site" evidence="9">
    <location>
        <position position="79"/>
    </location>
    <ligand>
        <name>5-phospho-alpha-D-ribose 1-diphosphate</name>
        <dbReference type="ChEBI" id="CHEBI:58017"/>
    </ligand>
</feature>
<feature type="domain" description="Glycosyl transferase family 3 N-terminal" evidence="11">
    <location>
        <begin position="4"/>
        <end position="63"/>
    </location>
</feature>
<evidence type="ECO:0000256" key="1">
    <source>
        <dbReference type="ARBA" id="ARBA00004907"/>
    </source>
</evidence>
<dbReference type="PANTHER" id="PTHR43285">
    <property type="entry name" value="ANTHRANILATE PHOSPHORIBOSYLTRANSFERASE"/>
    <property type="match status" value="1"/>
</dbReference>
<comment type="caution">
    <text evidence="12">The sequence shown here is derived from an EMBL/GenBank/DDBJ whole genome shotgun (WGS) entry which is preliminary data.</text>
</comment>
<comment type="cofactor">
    <cofactor evidence="9">
        <name>Mg(2+)</name>
        <dbReference type="ChEBI" id="CHEBI:18420"/>
    </cofactor>
    <text evidence="9">Binds 2 magnesium ions per monomer.</text>
</comment>
<dbReference type="GeneID" id="66871872"/>
<feature type="binding site" evidence="9">
    <location>
        <position position="87"/>
    </location>
    <ligand>
        <name>5-phospho-alpha-D-ribose 1-diphosphate</name>
        <dbReference type="ChEBI" id="CHEBI:58017"/>
    </ligand>
</feature>
<dbReference type="EC" id="2.4.2.18" evidence="9"/>
<protein>
    <recommendedName>
        <fullName evidence="9">Anthranilate phosphoribosyltransferase</fullName>
        <ecNumber evidence="9">2.4.2.18</ecNumber>
    </recommendedName>
</protein>
<evidence type="ECO:0000256" key="2">
    <source>
        <dbReference type="ARBA" id="ARBA00022605"/>
    </source>
</evidence>
<keyword evidence="3 9" id="KW-0328">Glycosyltransferase</keyword>
<keyword evidence="2 9" id="KW-0028">Amino-acid biosynthesis</keyword>
<comment type="subunit">
    <text evidence="9">Homodimer.</text>
</comment>
<keyword evidence="5 9" id="KW-0822">Tryptophan biosynthesis</keyword>
<evidence type="ECO:0000259" key="11">
    <source>
        <dbReference type="Pfam" id="PF02885"/>
    </source>
</evidence>
<dbReference type="GO" id="GO:0000162">
    <property type="term" value="P:L-tryptophan biosynthetic process"/>
    <property type="evidence" value="ECO:0007669"/>
    <property type="project" value="UniProtKB-UniRule"/>
</dbReference>
<dbReference type="OrthoDB" id="9806430at2"/>
<evidence type="ECO:0000256" key="3">
    <source>
        <dbReference type="ARBA" id="ARBA00022676"/>
    </source>
</evidence>
<organism evidence="12 13">
    <name type="scientific">Virgibacillus pantothenticus</name>
    <dbReference type="NCBI Taxonomy" id="1473"/>
    <lineage>
        <taxon>Bacteria</taxon>
        <taxon>Bacillati</taxon>
        <taxon>Bacillota</taxon>
        <taxon>Bacilli</taxon>
        <taxon>Bacillales</taxon>
        <taxon>Bacillaceae</taxon>
        <taxon>Virgibacillus</taxon>
    </lineage>
</organism>
<dbReference type="NCBIfam" id="TIGR01245">
    <property type="entry name" value="trpD"/>
    <property type="match status" value="1"/>
</dbReference>
<evidence type="ECO:0000313" key="12">
    <source>
        <dbReference type="EMBL" id="KNE18892.1"/>
    </source>
</evidence>
<evidence type="ECO:0000256" key="4">
    <source>
        <dbReference type="ARBA" id="ARBA00022679"/>
    </source>
</evidence>
<evidence type="ECO:0000256" key="9">
    <source>
        <dbReference type="HAMAP-Rule" id="MF_00211"/>
    </source>
</evidence>
<evidence type="ECO:0000259" key="10">
    <source>
        <dbReference type="Pfam" id="PF00591"/>
    </source>
</evidence>
<evidence type="ECO:0000256" key="5">
    <source>
        <dbReference type="ARBA" id="ARBA00022822"/>
    </source>
</evidence>
<dbReference type="UniPathway" id="UPA00035">
    <property type="reaction ID" value="UER00041"/>
</dbReference>
<keyword evidence="6 9" id="KW-0057">Aromatic amino acid biosynthesis</keyword>
<comment type="similarity">
    <text evidence="8">In the C-terminal section; belongs to the anthranilate phosphoribosyltransferase family.</text>
</comment>
<evidence type="ECO:0000256" key="7">
    <source>
        <dbReference type="ARBA" id="ARBA00052328"/>
    </source>
</evidence>
<dbReference type="RefSeq" id="WP_050351386.1">
    <property type="nucleotide sequence ID" value="NZ_CP073011.1"/>
</dbReference>
<keyword evidence="4 9" id="KW-0808">Transferase</keyword>
<dbReference type="InterPro" id="IPR036320">
    <property type="entry name" value="Glycosyl_Trfase_fam3_N_dom_sf"/>
</dbReference>
<reference evidence="13" key="1">
    <citation type="submission" date="2015-07" db="EMBL/GenBank/DDBJ databases">
        <title>Fjat-10053 dsm26.</title>
        <authorList>
            <person name="Liu B."/>
            <person name="Wang J."/>
            <person name="Zhu Y."/>
            <person name="Liu G."/>
            <person name="Chen Q."/>
            <person name="Chen Z."/>
            <person name="Lan J."/>
            <person name="Che J."/>
            <person name="Ge C."/>
            <person name="Shi H."/>
            <person name="Pan Z."/>
            <person name="Liu X."/>
        </authorList>
    </citation>
    <scope>NUCLEOTIDE SEQUENCE [LARGE SCALE GENOMIC DNA]</scope>
    <source>
        <strain evidence="13">DSM 26</strain>
    </source>
</reference>
<feature type="binding site" evidence="9">
    <location>
        <position position="110"/>
    </location>
    <ligand>
        <name>anthranilate</name>
        <dbReference type="ChEBI" id="CHEBI:16567"/>
        <label>1</label>
    </ligand>
</feature>
<comment type="similarity">
    <text evidence="9">Belongs to the anthranilate phosphoribosyltransferase family.</text>
</comment>
<dbReference type="Proteomes" id="UP000036780">
    <property type="component" value="Unassembled WGS sequence"/>
</dbReference>
<dbReference type="InterPro" id="IPR000312">
    <property type="entry name" value="Glycosyl_Trfase_fam3"/>
</dbReference>
<comment type="catalytic activity">
    <reaction evidence="7 9">
        <text>N-(5-phospho-beta-D-ribosyl)anthranilate + diphosphate = 5-phospho-alpha-D-ribose 1-diphosphate + anthranilate</text>
        <dbReference type="Rhea" id="RHEA:11768"/>
        <dbReference type="ChEBI" id="CHEBI:16567"/>
        <dbReference type="ChEBI" id="CHEBI:18277"/>
        <dbReference type="ChEBI" id="CHEBI:33019"/>
        <dbReference type="ChEBI" id="CHEBI:58017"/>
        <dbReference type="EC" id="2.4.2.18"/>
    </reaction>
</comment>
<dbReference type="Gene3D" id="1.20.970.10">
    <property type="entry name" value="Transferase, Pyrimidine Nucleoside Phosphorylase, Chain C"/>
    <property type="match status" value="1"/>
</dbReference>
<dbReference type="EMBL" id="LGTO01000007">
    <property type="protein sequence ID" value="KNE18892.1"/>
    <property type="molecule type" value="Genomic_DNA"/>
</dbReference>
<dbReference type="InterPro" id="IPR035902">
    <property type="entry name" value="Nuc_phospho_transferase"/>
</dbReference>
<dbReference type="InterPro" id="IPR005940">
    <property type="entry name" value="Anthranilate_Pribosyl_Tfrase"/>
</dbReference>
<evidence type="ECO:0000256" key="6">
    <source>
        <dbReference type="ARBA" id="ARBA00023141"/>
    </source>
</evidence>
<feature type="binding site" evidence="9">
    <location>
        <begin position="107"/>
        <end position="115"/>
    </location>
    <ligand>
        <name>5-phospho-alpha-D-ribose 1-diphosphate</name>
        <dbReference type="ChEBI" id="CHEBI:58017"/>
    </ligand>
</feature>
<comment type="function">
    <text evidence="9">Catalyzes the transfer of the phosphoribosyl group of 5-phosphorylribose-1-pyrophosphate (PRPP) to anthranilate to yield N-(5'-phosphoribosyl)-anthranilate (PRA).</text>
</comment>
<feature type="binding site" evidence="9">
    <location>
        <position position="79"/>
    </location>
    <ligand>
        <name>anthranilate</name>
        <dbReference type="ChEBI" id="CHEBI:16567"/>
        <label>1</label>
    </ligand>
</feature>
<sequence>MKVYLEKLIQGNSLTMEEMRAATLACLSDTVTDSQIAAFLTALQAKGETAEEIAGLTDFIRANSTFQMDVLDGVMDNCGTGGDQSGSFNISTTAAFVIAGAGITIAKYGNRSVSSKTGSADVLEHLGVSLFFTKQQIKEALANNQIAFLFAPHVHQTLKPIGKVRNELGLPTIFNMIGPLTNPVQLNTQLIGVYREDKLELIASALKKLGRQRAVVVHGAGGMDEASLSGTNHLIVLEEKELKRFTLHPNDVNLPVYPNQAIQGGTAKENAAITLSVLQGQPSAYLDTVLLNAGLGIYAQGAAATIQTGIEIARKSITSGNALTKLERLRTISEKFTSEVG</sequence>
<keyword evidence="13" id="KW-1185">Reference proteome</keyword>